<evidence type="ECO:0000256" key="2">
    <source>
        <dbReference type="ARBA" id="ARBA00022552"/>
    </source>
</evidence>
<dbReference type="GO" id="GO:0052916">
    <property type="term" value="F:23S rRNA (guanine(1835)-N(2))-methyltransferase activity"/>
    <property type="evidence" value="ECO:0007669"/>
    <property type="project" value="UniProtKB-EC"/>
</dbReference>
<evidence type="ECO:0000313" key="10">
    <source>
        <dbReference type="Proteomes" id="UP000595095"/>
    </source>
</evidence>
<dbReference type="EMBL" id="CP064795">
    <property type="protein sequence ID" value="QPG05277.1"/>
    <property type="molecule type" value="Genomic_DNA"/>
</dbReference>
<evidence type="ECO:0000256" key="3">
    <source>
        <dbReference type="ARBA" id="ARBA00022603"/>
    </source>
</evidence>
<dbReference type="PIRSF" id="PIRSF037565">
    <property type="entry name" value="RRNA_m2G_Mtase_RsmD_prd"/>
    <property type="match status" value="1"/>
</dbReference>
<comment type="function">
    <text evidence="6">Specifically methylates the guanine in position 1835 (m2G1835) of 23S rRNA.</text>
</comment>
<gene>
    <name evidence="6" type="primary">rlmG</name>
    <name evidence="9" type="ORF">IT774_14355</name>
</gene>
<evidence type="ECO:0000259" key="7">
    <source>
        <dbReference type="Pfam" id="PF05175"/>
    </source>
</evidence>
<dbReference type="KEGG" id="smaa:IT774_14355"/>
<organism evidence="9 10">
    <name type="scientific">Salinimonas marina</name>
    <dbReference type="NCBI Taxonomy" id="2785918"/>
    <lineage>
        <taxon>Bacteria</taxon>
        <taxon>Pseudomonadati</taxon>
        <taxon>Pseudomonadota</taxon>
        <taxon>Gammaproteobacteria</taxon>
        <taxon>Alteromonadales</taxon>
        <taxon>Alteromonadaceae</taxon>
        <taxon>Alteromonas/Salinimonas group</taxon>
        <taxon>Salinimonas</taxon>
    </lineage>
</organism>
<keyword evidence="2 6" id="KW-0698">rRNA processing</keyword>
<dbReference type="SUPFAM" id="SSF53335">
    <property type="entry name" value="S-adenosyl-L-methionine-dependent methyltransferases"/>
    <property type="match status" value="1"/>
</dbReference>
<dbReference type="InterPro" id="IPR029063">
    <property type="entry name" value="SAM-dependent_MTases_sf"/>
</dbReference>
<evidence type="ECO:0000259" key="8">
    <source>
        <dbReference type="Pfam" id="PF26049"/>
    </source>
</evidence>
<dbReference type="Pfam" id="PF05175">
    <property type="entry name" value="MTS"/>
    <property type="match status" value="1"/>
</dbReference>
<dbReference type="InterPro" id="IPR046977">
    <property type="entry name" value="RsmC/RlmG"/>
</dbReference>
<dbReference type="EC" id="2.1.1.174" evidence="6"/>
<dbReference type="PANTHER" id="PTHR47816">
    <property type="entry name" value="RIBOSOMAL RNA SMALL SUBUNIT METHYLTRANSFERASE C"/>
    <property type="match status" value="1"/>
</dbReference>
<dbReference type="Gene3D" id="3.40.50.150">
    <property type="entry name" value="Vaccinia Virus protein VP39"/>
    <property type="match status" value="2"/>
</dbReference>
<keyword evidence="3 6" id="KW-0489">Methyltransferase</keyword>
<dbReference type="GO" id="GO:0005737">
    <property type="term" value="C:cytoplasm"/>
    <property type="evidence" value="ECO:0007669"/>
    <property type="project" value="UniProtKB-SubCell"/>
</dbReference>
<dbReference type="Proteomes" id="UP000595095">
    <property type="component" value="Chromosome"/>
</dbReference>
<dbReference type="InterPro" id="IPR058679">
    <property type="entry name" value="RlmG_N"/>
</dbReference>
<dbReference type="CDD" id="cd02440">
    <property type="entry name" value="AdoMet_MTases"/>
    <property type="match status" value="1"/>
</dbReference>
<evidence type="ECO:0000256" key="5">
    <source>
        <dbReference type="ARBA" id="ARBA00022691"/>
    </source>
</evidence>
<name>A0A7S9DWI7_9ALTE</name>
<comment type="similarity">
    <text evidence="6">Belongs to the methyltransferase superfamily. RlmG family.</text>
</comment>
<dbReference type="InterPro" id="IPR002052">
    <property type="entry name" value="DNA_methylase_N6_adenine_CS"/>
</dbReference>
<evidence type="ECO:0000256" key="4">
    <source>
        <dbReference type="ARBA" id="ARBA00022679"/>
    </source>
</evidence>
<comment type="catalytic activity">
    <reaction evidence="6">
        <text>guanosine(1835) in 23S rRNA + S-adenosyl-L-methionine = N(2)-methylguanosine(1835) in 23S rRNA + S-adenosyl-L-homocysteine + H(+)</text>
        <dbReference type="Rhea" id="RHEA:42744"/>
        <dbReference type="Rhea" id="RHEA-COMP:10217"/>
        <dbReference type="Rhea" id="RHEA-COMP:10218"/>
        <dbReference type="ChEBI" id="CHEBI:15378"/>
        <dbReference type="ChEBI" id="CHEBI:57856"/>
        <dbReference type="ChEBI" id="CHEBI:59789"/>
        <dbReference type="ChEBI" id="CHEBI:74269"/>
        <dbReference type="ChEBI" id="CHEBI:74481"/>
        <dbReference type="EC" id="2.1.1.174"/>
    </reaction>
</comment>
<evidence type="ECO:0000313" key="9">
    <source>
        <dbReference type="EMBL" id="QPG05277.1"/>
    </source>
</evidence>
<dbReference type="HAMAP" id="MF_01859">
    <property type="entry name" value="23SrRNA_methyltr_G"/>
    <property type="match status" value="1"/>
</dbReference>
<dbReference type="RefSeq" id="WP_195810367.1">
    <property type="nucleotide sequence ID" value="NZ_CP064795.1"/>
</dbReference>
<dbReference type="AlphaFoldDB" id="A0A7S9DWI7"/>
<dbReference type="Pfam" id="PF26049">
    <property type="entry name" value="RLMG_N"/>
    <property type="match status" value="1"/>
</dbReference>
<dbReference type="PANTHER" id="PTHR47816:SF5">
    <property type="entry name" value="RIBOSOMAL RNA LARGE SUBUNIT METHYLTRANSFERASE G"/>
    <property type="match status" value="1"/>
</dbReference>
<dbReference type="PROSITE" id="PS00092">
    <property type="entry name" value="N6_MTASE"/>
    <property type="match status" value="1"/>
</dbReference>
<proteinExistence type="inferred from homology"/>
<sequence length="405" mass="44939">MNTCFSLLDRELELVRYPAKHQHKSLQAWDSADELIIEHLASQELTFPQGNGIILNDDFGALGTWYAAARPHWYSDSWIAHRSLYANLNHNTSAFQGEPQCELQCDDNGVVTAPVSTHGQLSSLPAKPQLVIIKIPRTLALLEQQLLVLRDKIDEHTRVLAAAKVKSVTKTVLALFEKYLGPTSTSLAQKKSRLIFCQPQQSTLTQPQTSPYPTCWEHPASTGQTLTLYNHANVFSRASLDIGARLMLDHMHVTNQEKVIDLGCGNGILGLNALAIAPQAAVTFVDESFMALASARDNVTANFPDALARCDYVASNCLETLLQQNGDQSYDKVLCNPPFHQQNAVTDHIAWQMFNDSRKALRRGGHLIVVANRHLDYHVKLKKVFGGVKVLASNRKFVILSAAKR</sequence>
<dbReference type="InterPro" id="IPR007848">
    <property type="entry name" value="Small_mtfrase_dom"/>
</dbReference>
<reference evidence="9 10" key="1">
    <citation type="submission" date="2020-11" db="EMBL/GenBank/DDBJ databases">
        <title>Complete genome sequence for Salinimonas sp. strain G2-b.</title>
        <authorList>
            <person name="Park S.-J."/>
        </authorList>
    </citation>
    <scope>NUCLEOTIDE SEQUENCE [LARGE SCALE GENOMIC DNA]</scope>
    <source>
        <strain evidence="9 10">G2-b</strain>
    </source>
</reference>
<feature type="domain" description="RlmG N-terminal" evidence="8">
    <location>
        <begin position="3"/>
        <end position="201"/>
    </location>
</feature>
<accession>A0A7S9DWI7</accession>
<dbReference type="InterPro" id="IPR017237">
    <property type="entry name" value="RLMG"/>
</dbReference>
<keyword evidence="1 6" id="KW-0963">Cytoplasm</keyword>
<dbReference type="GO" id="GO:0003676">
    <property type="term" value="F:nucleic acid binding"/>
    <property type="evidence" value="ECO:0007669"/>
    <property type="project" value="InterPro"/>
</dbReference>
<keyword evidence="4 6" id="KW-0808">Transferase</keyword>
<keyword evidence="10" id="KW-1185">Reference proteome</keyword>
<comment type="subcellular location">
    <subcellularLocation>
        <location evidence="6">Cytoplasm</location>
    </subcellularLocation>
</comment>
<evidence type="ECO:0000256" key="6">
    <source>
        <dbReference type="HAMAP-Rule" id="MF_01859"/>
    </source>
</evidence>
<feature type="domain" description="Methyltransferase small" evidence="7">
    <location>
        <begin position="226"/>
        <end position="400"/>
    </location>
</feature>
<evidence type="ECO:0000256" key="1">
    <source>
        <dbReference type="ARBA" id="ARBA00022490"/>
    </source>
</evidence>
<protein>
    <recommendedName>
        <fullName evidence="6">Ribosomal RNA large subunit methyltransferase G</fullName>
        <ecNumber evidence="6">2.1.1.174</ecNumber>
    </recommendedName>
    <alternativeName>
        <fullName evidence="6">23S rRNA m2G1835 methyltransferase</fullName>
    </alternativeName>
    <alternativeName>
        <fullName evidence="6">rRNA (guanine-N(2)-)-methyltransferase RlmG</fullName>
    </alternativeName>
</protein>
<keyword evidence="5 6" id="KW-0949">S-adenosyl-L-methionine</keyword>